<name>A0AAD8XYT5_9STRA</name>
<dbReference type="InterPro" id="IPR053259">
    <property type="entry name" value="Golvesin-related_Golgi"/>
</dbReference>
<comment type="caution">
    <text evidence="1">The sequence shown here is derived from an EMBL/GenBank/DDBJ whole genome shotgun (WGS) entry which is preliminary data.</text>
</comment>
<dbReference type="AlphaFoldDB" id="A0AAD8XYT5"/>
<dbReference type="EMBL" id="JATAAI010000032">
    <property type="protein sequence ID" value="KAK1735860.1"/>
    <property type="molecule type" value="Genomic_DNA"/>
</dbReference>
<gene>
    <name evidence="1" type="ORF">QTG54_013566</name>
</gene>
<dbReference type="InterPro" id="IPR027417">
    <property type="entry name" value="P-loop_NTPase"/>
</dbReference>
<evidence type="ECO:0000313" key="1">
    <source>
        <dbReference type="EMBL" id="KAK1735860.1"/>
    </source>
</evidence>
<proteinExistence type="predicted"/>
<dbReference type="Proteomes" id="UP001224775">
    <property type="component" value="Unassembled WGS sequence"/>
</dbReference>
<reference evidence="1" key="1">
    <citation type="submission" date="2023-06" db="EMBL/GenBank/DDBJ databases">
        <title>Survivors Of The Sea: Transcriptome response of Skeletonema marinoi to long-term dormancy.</title>
        <authorList>
            <person name="Pinder M.I.M."/>
            <person name="Kourtchenko O."/>
            <person name="Robertson E.K."/>
            <person name="Larsson T."/>
            <person name="Maumus F."/>
            <person name="Osuna-Cruz C.M."/>
            <person name="Vancaester E."/>
            <person name="Stenow R."/>
            <person name="Vandepoele K."/>
            <person name="Ploug H."/>
            <person name="Bruchert V."/>
            <person name="Godhe A."/>
            <person name="Topel M."/>
        </authorList>
    </citation>
    <scope>NUCLEOTIDE SEQUENCE</scope>
    <source>
        <strain evidence="1">R05AC</strain>
    </source>
</reference>
<protein>
    <recommendedName>
        <fullName evidence="3">Sulfotransferase domain-containing protein</fullName>
    </recommendedName>
</protein>
<keyword evidence="2" id="KW-1185">Reference proteome</keyword>
<dbReference type="PANTHER" id="PTHR32301:SF6">
    <property type="entry name" value="GOLVESIN-RELATED"/>
    <property type="match status" value="1"/>
</dbReference>
<sequence length="422" mass="48145">MTITSTTMSSLAYQSILLLTAAALCAITLQLSCKRDSIVIKNAQEDVVAPSVALRRRRLLDLNMGIELERKTYKLPFYMEQNLVDWDNLERSVETRDTPIFWHVLKSGGSAIKLMYATCYQITSASESGAWIEREQQEALARQQAEEAGSERRRLEGEDLVSPMEWVQKTIIEQWQVWDESAEEAPDNQQQLHVVVAEDGRKYVNVDVTTMEGIARASRLGFASSGLADVIFTPLLRESAELLLDGDNHKGRMFAVFRSPVDRIVSLFYYLQQATWEPTYNPEYASMTIDEYAHSPLCESNWMVRSLVNKMEGPLEPSDIAIAKEIIRQKCIVGLLSEMDETIRRFHSFFGFENDEALTCARQNFAVAGGSQSNSHKHPKLDPNIETWQAIESKNMLDIRLFEYAIELWHEQGGWLQNENML</sequence>
<evidence type="ECO:0000313" key="2">
    <source>
        <dbReference type="Proteomes" id="UP001224775"/>
    </source>
</evidence>
<organism evidence="1 2">
    <name type="scientific">Skeletonema marinoi</name>
    <dbReference type="NCBI Taxonomy" id="267567"/>
    <lineage>
        <taxon>Eukaryota</taxon>
        <taxon>Sar</taxon>
        <taxon>Stramenopiles</taxon>
        <taxon>Ochrophyta</taxon>
        <taxon>Bacillariophyta</taxon>
        <taxon>Coscinodiscophyceae</taxon>
        <taxon>Thalassiosirophycidae</taxon>
        <taxon>Thalassiosirales</taxon>
        <taxon>Skeletonemataceae</taxon>
        <taxon>Skeletonema</taxon>
        <taxon>Skeletonema marinoi-dohrnii complex</taxon>
    </lineage>
</organism>
<evidence type="ECO:0008006" key="3">
    <source>
        <dbReference type="Google" id="ProtNLM"/>
    </source>
</evidence>
<dbReference type="Gene3D" id="3.40.50.300">
    <property type="entry name" value="P-loop containing nucleotide triphosphate hydrolases"/>
    <property type="match status" value="1"/>
</dbReference>
<accession>A0AAD8XYT5</accession>
<dbReference type="PANTHER" id="PTHR32301">
    <property type="entry name" value="COUNTIN RECEPTOR CNR3-RELATED"/>
    <property type="match status" value="1"/>
</dbReference>